<dbReference type="InterPro" id="IPR009056">
    <property type="entry name" value="Cyt_c-like_dom"/>
</dbReference>
<reference evidence="10" key="1">
    <citation type="submission" date="2016-10" db="EMBL/GenBank/DDBJ databases">
        <authorList>
            <person name="Varghese N."/>
            <person name="Submissions S."/>
        </authorList>
    </citation>
    <scope>NUCLEOTIDE SEQUENCE [LARGE SCALE GENOMIC DNA]</scope>
    <source>
        <strain evidence="10">CGMCC 1.10683</strain>
    </source>
</reference>
<evidence type="ECO:0000256" key="1">
    <source>
        <dbReference type="ARBA" id="ARBA00022448"/>
    </source>
</evidence>
<feature type="compositionally biased region" description="Low complexity" evidence="7">
    <location>
        <begin position="216"/>
        <end position="231"/>
    </location>
</feature>
<dbReference type="AlphaFoldDB" id="A0A1I6QA68"/>
<dbReference type="PANTHER" id="PTHR33751:SF9">
    <property type="entry name" value="CYTOCHROME C4"/>
    <property type="match status" value="1"/>
</dbReference>
<dbReference type="SUPFAM" id="SSF46626">
    <property type="entry name" value="Cytochrome c"/>
    <property type="match status" value="2"/>
</dbReference>
<protein>
    <submittedName>
        <fullName evidence="9">Cytochrome c553</fullName>
    </submittedName>
</protein>
<feature type="domain" description="Cytochrome c" evidence="8">
    <location>
        <begin position="26"/>
        <end position="113"/>
    </location>
</feature>
<dbReference type="PANTHER" id="PTHR33751">
    <property type="entry name" value="CBB3-TYPE CYTOCHROME C OXIDASE SUBUNIT FIXP"/>
    <property type="match status" value="1"/>
</dbReference>
<dbReference type="InterPro" id="IPR036909">
    <property type="entry name" value="Cyt_c-like_dom_sf"/>
</dbReference>
<proteinExistence type="predicted"/>
<name>A0A1I6QA68_9CAUL</name>
<organism evidence="9 10">
    <name type="scientific">Brevundimonas viscosa</name>
    <dbReference type="NCBI Taxonomy" id="871741"/>
    <lineage>
        <taxon>Bacteria</taxon>
        <taxon>Pseudomonadati</taxon>
        <taxon>Pseudomonadota</taxon>
        <taxon>Alphaproteobacteria</taxon>
        <taxon>Caulobacterales</taxon>
        <taxon>Caulobacteraceae</taxon>
        <taxon>Brevundimonas</taxon>
    </lineage>
</organism>
<evidence type="ECO:0000256" key="6">
    <source>
        <dbReference type="PROSITE-ProRule" id="PRU00433"/>
    </source>
</evidence>
<evidence type="ECO:0000256" key="7">
    <source>
        <dbReference type="SAM" id="MobiDB-lite"/>
    </source>
</evidence>
<dbReference type="Gene3D" id="1.10.760.10">
    <property type="entry name" value="Cytochrome c-like domain"/>
    <property type="match status" value="2"/>
</dbReference>
<gene>
    <name evidence="9" type="ORF">SAMN05192570_1584</name>
</gene>
<keyword evidence="5 6" id="KW-0408">Iron</keyword>
<dbReference type="PROSITE" id="PS51007">
    <property type="entry name" value="CYTC"/>
    <property type="match status" value="2"/>
</dbReference>
<evidence type="ECO:0000256" key="4">
    <source>
        <dbReference type="ARBA" id="ARBA00022982"/>
    </source>
</evidence>
<evidence type="ECO:0000259" key="8">
    <source>
        <dbReference type="PROSITE" id="PS51007"/>
    </source>
</evidence>
<keyword evidence="3 6" id="KW-0479">Metal-binding</keyword>
<dbReference type="STRING" id="871741.SAMN05192570_1584"/>
<sequence>MRALLSSGLILFAAACSGTDSRSTAGFTADGQVIAMSGGEGGASNACFSCHGLDGMGDGVSVPRLAGLDAGYLQKQLEDYAGRLRDDPAMYEAARWLDDDDRRAVAAWYAALPVPPGAAATAPPPPVWLSGRPGAVVPACAVCHDAQGQGVGPGNPAVAGQPAAYTLDQLRRWKTGGRRNDPRSVMSDAVAGLTETEMRAIAAWLETAPIAPPPASDAATASASAAAAARPEASRGVRRPGR</sequence>
<dbReference type="OrthoDB" id="9773456at2"/>
<dbReference type="GO" id="GO:0020037">
    <property type="term" value="F:heme binding"/>
    <property type="evidence" value="ECO:0007669"/>
    <property type="project" value="InterPro"/>
</dbReference>
<dbReference type="GO" id="GO:0046872">
    <property type="term" value="F:metal ion binding"/>
    <property type="evidence" value="ECO:0007669"/>
    <property type="project" value="UniProtKB-KW"/>
</dbReference>
<dbReference type="Proteomes" id="UP000198788">
    <property type="component" value="Unassembled WGS sequence"/>
</dbReference>
<evidence type="ECO:0000256" key="5">
    <source>
        <dbReference type="ARBA" id="ARBA00023004"/>
    </source>
</evidence>
<keyword evidence="10" id="KW-1185">Reference proteome</keyword>
<feature type="domain" description="Cytochrome c" evidence="8">
    <location>
        <begin position="119"/>
        <end position="209"/>
    </location>
</feature>
<accession>A0A1I6QA68</accession>
<evidence type="ECO:0000313" key="9">
    <source>
        <dbReference type="EMBL" id="SFS49245.1"/>
    </source>
</evidence>
<evidence type="ECO:0000256" key="3">
    <source>
        <dbReference type="ARBA" id="ARBA00022723"/>
    </source>
</evidence>
<dbReference type="GO" id="GO:0009055">
    <property type="term" value="F:electron transfer activity"/>
    <property type="evidence" value="ECO:0007669"/>
    <property type="project" value="InterPro"/>
</dbReference>
<dbReference type="InterPro" id="IPR050597">
    <property type="entry name" value="Cytochrome_c_Oxidase_Subunit"/>
</dbReference>
<dbReference type="EMBL" id="FOZV01000003">
    <property type="protein sequence ID" value="SFS49245.1"/>
    <property type="molecule type" value="Genomic_DNA"/>
</dbReference>
<dbReference type="PROSITE" id="PS51257">
    <property type="entry name" value="PROKAR_LIPOPROTEIN"/>
    <property type="match status" value="1"/>
</dbReference>
<keyword evidence="2 6" id="KW-0349">Heme</keyword>
<feature type="region of interest" description="Disordered" evidence="7">
    <location>
        <begin position="210"/>
        <end position="242"/>
    </location>
</feature>
<dbReference type="Pfam" id="PF00034">
    <property type="entry name" value="Cytochrom_C"/>
    <property type="match status" value="2"/>
</dbReference>
<keyword evidence="1" id="KW-0813">Transport</keyword>
<keyword evidence="4" id="KW-0249">Electron transport</keyword>
<evidence type="ECO:0000313" key="10">
    <source>
        <dbReference type="Proteomes" id="UP000198788"/>
    </source>
</evidence>
<evidence type="ECO:0000256" key="2">
    <source>
        <dbReference type="ARBA" id="ARBA00022617"/>
    </source>
</evidence>